<dbReference type="SUPFAM" id="SSF55031">
    <property type="entry name" value="Bacterial exopeptidase dimerisation domain"/>
    <property type="match status" value="1"/>
</dbReference>
<dbReference type="Pfam" id="PF07687">
    <property type="entry name" value="M20_dimer"/>
    <property type="match status" value="1"/>
</dbReference>
<evidence type="ECO:0000313" key="13">
    <source>
        <dbReference type="Proteomes" id="UP000680279"/>
    </source>
</evidence>
<keyword evidence="8" id="KW-0220">Diaminopimelate biosynthesis</keyword>
<evidence type="ECO:0000256" key="3">
    <source>
        <dbReference type="ARBA" id="ARBA00006247"/>
    </source>
</evidence>
<comment type="cofactor">
    <cofactor evidence="2">
        <name>Zn(2+)</name>
        <dbReference type="ChEBI" id="CHEBI:29105"/>
    </cofactor>
</comment>
<keyword evidence="9" id="KW-0457">Lysine biosynthesis</keyword>
<name>A0ABQ4K9Y2_9BACI</name>
<dbReference type="InterPro" id="IPR011650">
    <property type="entry name" value="Peptidase_M20_dimer"/>
</dbReference>
<accession>A0ABQ4K9Y2</accession>
<dbReference type="Gene3D" id="3.40.630.10">
    <property type="entry name" value="Zn peptidases"/>
    <property type="match status" value="2"/>
</dbReference>
<dbReference type="Pfam" id="PF01546">
    <property type="entry name" value="Peptidase_M20"/>
    <property type="match status" value="1"/>
</dbReference>
<dbReference type="InterPro" id="IPR036264">
    <property type="entry name" value="Bact_exopeptidase_dim_dom"/>
</dbReference>
<dbReference type="Gene3D" id="3.30.70.360">
    <property type="match status" value="1"/>
</dbReference>
<keyword evidence="10" id="KW-0170">Cobalt</keyword>
<gene>
    <name evidence="12" type="ORF">J1TS3_31560</name>
</gene>
<dbReference type="InterPro" id="IPR010182">
    <property type="entry name" value="ArgE/DapE"/>
</dbReference>
<dbReference type="InterPro" id="IPR002933">
    <property type="entry name" value="Peptidase_M20"/>
</dbReference>
<keyword evidence="5" id="KW-0479">Metal-binding</keyword>
<evidence type="ECO:0000256" key="5">
    <source>
        <dbReference type="ARBA" id="ARBA00022723"/>
    </source>
</evidence>
<dbReference type="NCBIfam" id="NF006365">
    <property type="entry name" value="PRK08588.1"/>
    <property type="match status" value="1"/>
</dbReference>
<keyword evidence="4" id="KW-0028">Amino-acid biosynthesis</keyword>
<evidence type="ECO:0000256" key="2">
    <source>
        <dbReference type="ARBA" id="ARBA00001947"/>
    </source>
</evidence>
<feature type="domain" description="Peptidase M20 dimerisation" evidence="11">
    <location>
        <begin position="175"/>
        <end position="281"/>
    </location>
</feature>
<protein>
    <submittedName>
        <fullName evidence="12">Peptidase M20</fullName>
    </submittedName>
</protein>
<organism evidence="12 13">
    <name type="scientific">Siminovitchia fordii</name>
    <dbReference type="NCBI Taxonomy" id="254759"/>
    <lineage>
        <taxon>Bacteria</taxon>
        <taxon>Bacillati</taxon>
        <taxon>Bacillota</taxon>
        <taxon>Bacilli</taxon>
        <taxon>Bacillales</taxon>
        <taxon>Bacillaceae</taxon>
        <taxon>Siminovitchia</taxon>
    </lineage>
</organism>
<proteinExistence type="inferred from homology"/>
<evidence type="ECO:0000256" key="8">
    <source>
        <dbReference type="ARBA" id="ARBA00022915"/>
    </source>
</evidence>
<dbReference type="PANTHER" id="PTHR43808:SF8">
    <property type="entry name" value="PEPTIDASE M20 DIMERISATION DOMAIN-CONTAINING PROTEIN"/>
    <property type="match status" value="1"/>
</dbReference>
<keyword evidence="13" id="KW-1185">Reference proteome</keyword>
<evidence type="ECO:0000256" key="6">
    <source>
        <dbReference type="ARBA" id="ARBA00022801"/>
    </source>
</evidence>
<comment type="cofactor">
    <cofactor evidence="1">
        <name>Co(2+)</name>
        <dbReference type="ChEBI" id="CHEBI:48828"/>
    </cofactor>
</comment>
<dbReference type="CDD" id="cd08659">
    <property type="entry name" value="M20_ArgE_DapE-like"/>
    <property type="match status" value="1"/>
</dbReference>
<comment type="caution">
    <text evidence="12">The sequence shown here is derived from an EMBL/GenBank/DDBJ whole genome shotgun (WGS) entry which is preliminary data.</text>
</comment>
<evidence type="ECO:0000256" key="4">
    <source>
        <dbReference type="ARBA" id="ARBA00022605"/>
    </source>
</evidence>
<evidence type="ECO:0000256" key="1">
    <source>
        <dbReference type="ARBA" id="ARBA00001941"/>
    </source>
</evidence>
<dbReference type="PANTHER" id="PTHR43808">
    <property type="entry name" value="ACETYLORNITHINE DEACETYLASE"/>
    <property type="match status" value="1"/>
</dbReference>
<evidence type="ECO:0000256" key="7">
    <source>
        <dbReference type="ARBA" id="ARBA00022833"/>
    </source>
</evidence>
<evidence type="ECO:0000256" key="9">
    <source>
        <dbReference type="ARBA" id="ARBA00023154"/>
    </source>
</evidence>
<dbReference type="InterPro" id="IPR050072">
    <property type="entry name" value="Peptidase_M20A"/>
</dbReference>
<dbReference type="NCBIfam" id="TIGR01910">
    <property type="entry name" value="DapE-ArgE"/>
    <property type="match status" value="1"/>
</dbReference>
<comment type="similarity">
    <text evidence="3">Belongs to the peptidase M20A family.</text>
</comment>
<reference evidence="12 13" key="1">
    <citation type="submission" date="2021-03" db="EMBL/GenBank/DDBJ databases">
        <title>Antimicrobial resistance genes in bacteria isolated from Japanese honey, and their potential for conferring macrolide and lincosamide resistance in the American foulbrood pathogen Paenibacillus larvae.</title>
        <authorList>
            <person name="Okamoto M."/>
            <person name="Kumagai M."/>
            <person name="Kanamori H."/>
            <person name="Takamatsu D."/>
        </authorList>
    </citation>
    <scope>NUCLEOTIDE SEQUENCE [LARGE SCALE GENOMIC DNA]</scope>
    <source>
        <strain evidence="12 13">J1TS3</strain>
    </source>
</reference>
<sequence>MVNEERAIKFLQDLIQIESVNPPGNELGVAEAIAGHVKNPGLSCEIKPFSENRANMIVRLEGKDSSRPPLIFNGHLDTVPIGDNLWEHPPFSGNMVDGKIYGRGACDMKGGVAALIEAMICLKEAGEELEHDVIFIGTAGEEVDCVGAKMMVEEDILKKAGAMVIAEPSNGRVFTAHKGVLWLEIKLFGKTAHASMPDQGINAIIHMSELIERLKKFTFYAEEHGLLGKPSLTVSTIEGGVKTNVVPDQCRITLDIRTVPGMKHEKIIHQISELLEELKAEIKNFQPELNVLNNLPALENMKNDSFVRLCLEVNQELYNMKPEEKGANYYTDASIFFPQLKLPTVIYGPGNEKLAHQPNEYVEVKKYIQAIEYYVELARRYSS</sequence>
<evidence type="ECO:0000259" key="11">
    <source>
        <dbReference type="Pfam" id="PF07687"/>
    </source>
</evidence>
<dbReference type="SUPFAM" id="SSF53187">
    <property type="entry name" value="Zn-dependent exopeptidases"/>
    <property type="match status" value="1"/>
</dbReference>
<evidence type="ECO:0000313" key="12">
    <source>
        <dbReference type="EMBL" id="GIN22022.1"/>
    </source>
</evidence>
<dbReference type="Proteomes" id="UP000680279">
    <property type="component" value="Unassembled WGS sequence"/>
</dbReference>
<keyword evidence="6" id="KW-0378">Hydrolase</keyword>
<evidence type="ECO:0000256" key="10">
    <source>
        <dbReference type="ARBA" id="ARBA00023285"/>
    </source>
</evidence>
<keyword evidence="7" id="KW-0862">Zinc</keyword>
<dbReference type="EMBL" id="BOQT01000012">
    <property type="protein sequence ID" value="GIN22022.1"/>
    <property type="molecule type" value="Genomic_DNA"/>
</dbReference>